<dbReference type="Proteomes" id="UP001611383">
    <property type="component" value="Chromosome"/>
</dbReference>
<gene>
    <name evidence="2" type="ORF">F0U60_17970</name>
</gene>
<accession>A0ABY9WPX6</accession>
<evidence type="ECO:0000313" key="3">
    <source>
        <dbReference type="Proteomes" id="UP001611383"/>
    </source>
</evidence>
<protein>
    <submittedName>
        <fullName evidence="2">Methyltransferase domain-containing protein</fullName>
    </submittedName>
</protein>
<name>A0ABY9WPX6_9BACT</name>
<sequence length="243" mass="27277">MSNSSQAGSTYDGFAEAYVARAETNAFNALYERPAIRALLPSVVGQHVLDAGCAGGAHSAWLLEQEAKVTALDVSAHMVALTRKRLGTRAQVHQADLREPLSFLEEGSVDIVLSSLTLHYLEHWEPTLKEFHRVLVPGGRLVFSTHHPLADCRWVSGGDYLQTERIEQHWEGFTETPVRVSFYRRPLGAIFAALAESGFVVEQLVEPRPLQEMREQEPEIHARLMKEPWFLLIRASRSQLPRA</sequence>
<keyword evidence="2" id="KW-0808">Transferase</keyword>
<dbReference type="InterPro" id="IPR013216">
    <property type="entry name" value="Methyltransf_11"/>
</dbReference>
<dbReference type="GO" id="GO:0008168">
    <property type="term" value="F:methyltransferase activity"/>
    <property type="evidence" value="ECO:0007669"/>
    <property type="project" value="UniProtKB-KW"/>
</dbReference>
<evidence type="ECO:0000313" key="2">
    <source>
        <dbReference type="EMBL" id="WNG45788.1"/>
    </source>
</evidence>
<dbReference type="InterPro" id="IPR050508">
    <property type="entry name" value="Methyltransf_Superfamily"/>
</dbReference>
<keyword evidence="2" id="KW-0489">Methyltransferase</keyword>
<dbReference type="RefSeq" id="WP_395821317.1">
    <property type="nucleotide sequence ID" value="NZ_CP043494.1"/>
</dbReference>
<evidence type="ECO:0000259" key="1">
    <source>
        <dbReference type="Pfam" id="PF08241"/>
    </source>
</evidence>
<feature type="domain" description="Methyltransferase type 11" evidence="1">
    <location>
        <begin position="49"/>
        <end position="143"/>
    </location>
</feature>
<dbReference type="Pfam" id="PF08241">
    <property type="entry name" value="Methyltransf_11"/>
    <property type="match status" value="1"/>
</dbReference>
<keyword evidence="3" id="KW-1185">Reference proteome</keyword>
<organism evidence="2 3">
    <name type="scientific">Archangium minus</name>
    <dbReference type="NCBI Taxonomy" id="83450"/>
    <lineage>
        <taxon>Bacteria</taxon>
        <taxon>Pseudomonadati</taxon>
        <taxon>Myxococcota</taxon>
        <taxon>Myxococcia</taxon>
        <taxon>Myxococcales</taxon>
        <taxon>Cystobacterineae</taxon>
        <taxon>Archangiaceae</taxon>
        <taxon>Archangium</taxon>
    </lineage>
</organism>
<dbReference type="GO" id="GO:0032259">
    <property type="term" value="P:methylation"/>
    <property type="evidence" value="ECO:0007669"/>
    <property type="project" value="UniProtKB-KW"/>
</dbReference>
<reference evidence="2 3" key="1">
    <citation type="submission" date="2019-08" db="EMBL/GenBank/DDBJ databases">
        <title>Archangium and Cystobacter genomes.</title>
        <authorList>
            <person name="Chen I.-C.K."/>
            <person name="Wielgoss S."/>
        </authorList>
    </citation>
    <scope>NUCLEOTIDE SEQUENCE [LARGE SCALE GENOMIC DNA]</scope>
    <source>
        <strain evidence="2 3">Cbm 6</strain>
    </source>
</reference>
<dbReference type="SUPFAM" id="SSF53335">
    <property type="entry name" value="S-adenosyl-L-methionine-dependent methyltransferases"/>
    <property type="match status" value="1"/>
</dbReference>
<dbReference type="CDD" id="cd02440">
    <property type="entry name" value="AdoMet_MTases"/>
    <property type="match status" value="1"/>
</dbReference>
<dbReference type="InterPro" id="IPR029063">
    <property type="entry name" value="SAM-dependent_MTases_sf"/>
</dbReference>
<dbReference type="EMBL" id="CP043494">
    <property type="protein sequence ID" value="WNG45788.1"/>
    <property type="molecule type" value="Genomic_DNA"/>
</dbReference>
<dbReference type="PANTHER" id="PTHR42912">
    <property type="entry name" value="METHYLTRANSFERASE"/>
    <property type="match status" value="1"/>
</dbReference>
<proteinExistence type="predicted"/>
<dbReference type="Gene3D" id="3.40.50.150">
    <property type="entry name" value="Vaccinia Virus protein VP39"/>
    <property type="match status" value="1"/>
</dbReference>